<keyword evidence="14" id="KW-1185">Reference proteome</keyword>
<dbReference type="Proteomes" id="UP000242175">
    <property type="component" value="Chromosome large"/>
</dbReference>
<evidence type="ECO:0000256" key="6">
    <source>
        <dbReference type="ARBA" id="ARBA00023004"/>
    </source>
</evidence>
<dbReference type="Gene3D" id="1.20.1260.10">
    <property type="match status" value="1"/>
</dbReference>
<evidence type="ECO:0000313" key="13">
    <source>
        <dbReference type="EMBL" id="ASK78599.1"/>
    </source>
</evidence>
<feature type="domain" description="Ferritin-like diiron" evidence="12">
    <location>
        <begin position="1"/>
        <end position="146"/>
    </location>
</feature>
<gene>
    <name evidence="13" type="primary">bfr</name>
    <name evidence="13" type="ORF">CF386_06060</name>
</gene>
<dbReference type="PROSITE" id="PS00549">
    <property type="entry name" value="BACTERIOFERRITIN"/>
    <property type="match status" value="1"/>
</dbReference>
<keyword evidence="2 9" id="KW-0409">Iron storage</keyword>
<keyword evidence="4" id="KW-0410">Iron transport</keyword>
<reference evidence="13 14" key="1">
    <citation type="journal article" date="2016" name="Int. J. Syst. Evol. Microbiol.">
        <title>Paraphotobacterium marinum gen. nov., sp. nov., a member of the family Vibrionaceae, isolated from surface seawater.</title>
        <authorList>
            <person name="Huang Z."/>
            <person name="Dong C."/>
            <person name="Shao Z."/>
        </authorList>
    </citation>
    <scope>NUCLEOTIDE SEQUENCE [LARGE SCALE GENOMIC DNA]</scope>
    <source>
        <strain evidence="13 14">NSCS20N07D</strain>
    </source>
</reference>
<comment type="catalytic activity">
    <reaction evidence="8">
        <text>Fe(2+)(in) = Fe(2+)(out)</text>
        <dbReference type="Rhea" id="RHEA:28486"/>
        <dbReference type="ChEBI" id="CHEBI:29033"/>
    </reaction>
</comment>
<keyword evidence="11" id="KW-0349">Heme</keyword>
<keyword evidence="6 9" id="KW-0408">Iron</keyword>
<feature type="binding site" evidence="10">
    <location>
        <position position="128"/>
    </location>
    <ligand>
        <name>Fe cation</name>
        <dbReference type="ChEBI" id="CHEBI:24875"/>
        <label>1</label>
    </ligand>
</feature>
<sequence length="155" mass="17985">MNGKKSVIDFLNSQLTLELTSMDQYLAHAKIYDDLGLSKLHEKLLHEHEEELAHSKQLIERIIFLGGEPDTISREKVNISTKPVEMLQNDLDGEYLVAENLRKGISLCEKENDYVSRNILVELLNDTETDHIFWLQQHLRLIDKIGIENYLQSQL</sequence>
<evidence type="ECO:0000256" key="8">
    <source>
        <dbReference type="ARBA" id="ARBA00036243"/>
    </source>
</evidence>
<protein>
    <recommendedName>
        <fullName evidence="9 11">Bacterioferritin</fullName>
        <ecNumber evidence="9">1.16.3.1</ecNumber>
    </recommendedName>
</protein>
<dbReference type="OrthoDB" id="9800505at2"/>
<feature type="binding site" evidence="10">
    <location>
        <position position="18"/>
    </location>
    <ligand>
        <name>Fe cation</name>
        <dbReference type="ChEBI" id="CHEBI:24875"/>
        <label>1</label>
    </ligand>
</feature>
<evidence type="ECO:0000313" key="14">
    <source>
        <dbReference type="Proteomes" id="UP000242175"/>
    </source>
</evidence>
<dbReference type="InterPro" id="IPR002024">
    <property type="entry name" value="Bacterioferritin"/>
</dbReference>
<name>A0A220VE24_9GAMM</name>
<feature type="binding site" evidence="10">
    <location>
        <position position="46"/>
    </location>
    <ligand>
        <name>Fe cation</name>
        <dbReference type="ChEBI" id="CHEBI:24875"/>
        <label>3</label>
    </ligand>
</feature>
<feature type="binding site" evidence="10">
    <location>
        <position position="51"/>
    </location>
    <ligand>
        <name>Fe cation</name>
        <dbReference type="ChEBI" id="CHEBI:24875"/>
        <label>1</label>
    </ligand>
</feature>
<dbReference type="EC" id="1.16.3.1" evidence="9"/>
<dbReference type="GO" id="GO:0006826">
    <property type="term" value="P:iron ion transport"/>
    <property type="evidence" value="ECO:0007669"/>
    <property type="project" value="UniProtKB-KW"/>
</dbReference>
<proteinExistence type="inferred from homology"/>
<evidence type="ECO:0000256" key="10">
    <source>
        <dbReference type="PIRSR" id="PIRSR002560-1"/>
    </source>
</evidence>
<organism evidence="13 14">
    <name type="scientific">Paraphotobacterium marinum</name>
    <dbReference type="NCBI Taxonomy" id="1755811"/>
    <lineage>
        <taxon>Bacteria</taxon>
        <taxon>Pseudomonadati</taxon>
        <taxon>Pseudomonadota</taxon>
        <taxon>Gammaproteobacteria</taxon>
        <taxon>Vibrionales</taxon>
        <taxon>Vibrionaceae</taxon>
        <taxon>Paraphotobacterium</taxon>
    </lineage>
</organism>
<keyword evidence="9 10" id="KW-0479">Metal-binding</keyword>
<comment type="similarity">
    <text evidence="1 9 11">Belongs to the bacterioferritin family.</text>
</comment>
<feature type="binding site" evidence="10">
    <location>
        <position position="50"/>
    </location>
    <ligand>
        <name>Fe cation</name>
        <dbReference type="ChEBI" id="CHEBI:24875"/>
        <label>3</label>
    </ligand>
</feature>
<feature type="binding site" evidence="10">
    <location>
        <position position="51"/>
    </location>
    <ligand>
        <name>Fe cation</name>
        <dbReference type="ChEBI" id="CHEBI:24875"/>
        <label>2</label>
    </ligand>
</feature>
<dbReference type="CDD" id="cd00907">
    <property type="entry name" value="Bacterioferritin"/>
    <property type="match status" value="1"/>
</dbReference>
<feature type="binding site" evidence="10">
    <location>
        <position position="54"/>
    </location>
    <ligand>
        <name>Fe cation</name>
        <dbReference type="ChEBI" id="CHEBI:24875"/>
        <label>1</label>
    </ligand>
</feature>
<dbReference type="KEGG" id="pmai:CF386_06060"/>
<keyword evidence="5" id="KW-0560">Oxidoreductase</keyword>
<dbReference type="InterPro" id="IPR009040">
    <property type="entry name" value="Ferritin-like_diiron"/>
</dbReference>
<evidence type="ECO:0000256" key="4">
    <source>
        <dbReference type="ARBA" id="ARBA00022496"/>
    </source>
</evidence>
<dbReference type="NCBIfam" id="TIGR00754">
    <property type="entry name" value="bfr"/>
    <property type="match status" value="1"/>
</dbReference>
<evidence type="ECO:0000259" key="12">
    <source>
        <dbReference type="PROSITE" id="PS50905"/>
    </source>
</evidence>
<evidence type="ECO:0000256" key="3">
    <source>
        <dbReference type="ARBA" id="ARBA00022448"/>
    </source>
</evidence>
<dbReference type="PROSITE" id="PS50905">
    <property type="entry name" value="FERRITIN_LIKE"/>
    <property type="match status" value="1"/>
</dbReference>
<dbReference type="RefSeq" id="WP_089073507.1">
    <property type="nucleotide sequence ID" value="NZ_CBCSAM010000001.1"/>
</dbReference>
<dbReference type="GO" id="GO:0005829">
    <property type="term" value="C:cytosol"/>
    <property type="evidence" value="ECO:0007669"/>
    <property type="project" value="TreeGrafter"/>
</dbReference>
<evidence type="ECO:0000256" key="11">
    <source>
        <dbReference type="RuleBase" id="RU000623"/>
    </source>
</evidence>
<dbReference type="GO" id="GO:0020037">
    <property type="term" value="F:heme binding"/>
    <property type="evidence" value="ECO:0007669"/>
    <property type="project" value="TreeGrafter"/>
</dbReference>
<comment type="catalytic activity">
    <reaction evidence="9">
        <text>4 Fe(2+) + O2 + 4 H(+) = 4 Fe(3+) + 2 H2O</text>
        <dbReference type="Rhea" id="RHEA:11148"/>
        <dbReference type="ChEBI" id="CHEBI:15377"/>
        <dbReference type="ChEBI" id="CHEBI:15378"/>
        <dbReference type="ChEBI" id="CHEBI:15379"/>
        <dbReference type="ChEBI" id="CHEBI:29033"/>
        <dbReference type="ChEBI" id="CHEBI:29034"/>
        <dbReference type="EC" id="1.16.3.1"/>
    </reaction>
</comment>
<feature type="binding site" evidence="10">
    <location>
        <position position="128"/>
    </location>
    <ligand>
        <name>Fe cation</name>
        <dbReference type="ChEBI" id="CHEBI:24875"/>
        <label>2</label>
    </ligand>
</feature>
<evidence type="ECO:0000256" key="1">
    <source>
        <dbReference type="ARBA" id="ARBA00008093"/>
    </source>
</evidence>
<accession>A0A220VE24</accession>
<dbReference type="GO" id="GO:0004322">
    <property type="term" value="F:ferroxidase activity"/>
    <property type="evidence" value="ECO:0007669"/>
    <property type="project" value="UniProtKB-EC"/>
</dbReference>
<evidence type="ECO:0000256" key="7">
    <source>
        <dbReference type="ARBA" id="ARBA00023065"/>
    </source>
</evidence>
<dbReference type="GO" id="GO:0008199">
    <property type="term" value="F:ferric iron binding"/>
    <property type="evidence" value="ECO:0007669"/>
    <property type="project" value="InterPro"/>
</dbReference>
<dbReference type="InterPro" id="IPR009078">
    <property type="entry name" value="Ferritin-like_SF"/>
</dbReference>
<evidence type="ECO:0000256" key="5">
    <source>
        <dbReference type="ARBA" id="ARBA00023002"/>
    </source>
</evidence>
<comment type="function">
    <text evidence="9">Iron-storage protein, whose ferroxidase center binds Fe(2+), oxidizes it using dioxygen to Fe(3+), and participates in the subsequent Fe(3+) oxide mineral core formation within the central cavity of the BFR protein shell.</text>
</comment>
<dbReference type="EMBL" id="CP022355">
    <property type="protein sequence ID" value="ASK78599.1"/>
    <property type="molecule type" value="Genomic_DNA"/>
</dbReference>
<dbReference type="Pfam" id="PF00210">
    <property type="entry name" value="Ferritin"/>
    <property type="match status" value="1"/>
</dbReference>
<dbReference type="SUPFAM" id="SSF47240">
    <property type="entry name" value="Ferritin-like"/>
    <property type="match status" value="1"/>
</dbReference>
<evidence type="ECO:0000256" key="2">
    <source>
        <dbReference type="ARBA" id="ARBA00022434"/>
    </source>
</evidence>
<dbReference type="PANTHER" id="PTHR30295">
    <property type="entry name" value="BACTERIOFERRITIN"/>
    <property type="match status" value="1"/>
</dbReference>
<feature type="binding site" evidence="10">
    <location>
        <position position="131"/>
    </location>
    <ligand>
        <name>Fe cation</name>
        <dbReference type="ChEBI" id="CHEBI:24875"/>
        <label>2</label>
    </ligand>
</feature>
<dbReference type="AlphaFoldDB" id="A0A220VE24"/>
<dbReference type="PANTHER" id="PTHR30295:SF9">
    <property type="entry name" value="BACTERIOFERRITIN"/>
    <property type="match status" value="1"/>
</dbReference>
<dbReference type="PIRSF" id="PIRSF002560">
    <property type="entry name" value="Bacterioferritin"/>
    <property type="match status" value="1"/>
</dbReference>
<keyword evidence="3" id="KW-0813">Transport</keyword>
<feature type="binding site" evidence="10">
    <location>
        <position position="94"/>
    </location>
    <ligand>
        <name>Fe cation</name>
        <dbReference type="ChEBI" id="CHEBI:24875"/>
        <label>2</label>
    </ligand>
</feature>
<evidence type="ECO:0000256" key="9">
    <source>
        <dbReference type="PIRNR" id="PIRNR002560"/>
    </source>
</evidence>
<dbReference type="InterPro" id="IPR008331">
    <property type="entry name" value="Ferritin_DPS_dom"/>
</dbReference>
<dbReference type="InterPro" id="IPR012347">
    <property type="entry name" value="Ferritin-like"/>
</dbReference>
<dbReference type="PRINTS" id="PR00601">
    <property type="entry name" value="BACFERRITIN"/>
</dbReference>
<keyword evidence="7" id="KW-0406">Ion transport</keyword>
<dbReference type="GO" id="GO:0006879">
    <property type="term" value="P:intracellular iron ion homeostasis"/>
    <property type="evidence" value="ECO:0007669"/>
    <property type="project" value="UniProtKB-KW"/>
</dbReference>